<proteinExistence type="predicted"/>
<keyword evidence="1" id="KW-0812">Transmembrane</keyword>
<name>A0ABU3B220_9ACTN</name>
<gene>
    <name evidence="2" type="ORF">RM812_41060</name>
</gene>
<reference evidence="2" key="1">
    <citation type="submission" date="2024-05" db="EMBL/GenBank/DDBJ databases">
        <title>30 novel species of actinomycetes from the DSMZ collection.</title>
        <authorList>
            <person name="Nouioui I."/>
        </authorList>
    </citation>
    <scope>NUCLEOTIDE SEQUENCE</scope>
    <source>
        <strain evidence="2">DSM 40712</strain>
    </source>
</reference>
<evidence type="ECO:0000313" key="3">
    <source>
        <dbReference type="Proteomes" id="UP001180724"/>
    </source>
</evidence>
<dbReference type="EMBL" id="JAVRFH010000155">
    <property type="protein sequence ID" value="MDT0616481.1"/>
    <property type="molecule type" value="Genomic_DNA"/>
</dbReference>
<comment type="caution">
    <text evidence="2">The sequence shown here is derived from an EMBL/GenBank/DDBJ whole genome shotgun (WGS) entry which is preliminary data.</text>
</comment>
<keyword evidence="1" id="KW-0472">Membrane</keyword>
<keyword evidence="1" id="KW-1133">Transmembrane helix</keyword>
<accession>A0ABU3B220</accession>
<evidence type="ECO:0000313" key="2">
    <source>
        <dbReference type="EMBL" id="MDT0616481.1"/>
    </source>
</evidence>
<dbReference type="RefSeq" id="WP_311585960.1">
    <property type="nucleotide sequence ID" value="NZ_JAVRFH010000155.1"/>
</dbReference>
<evidence type="ECO:0000256" key="1">
    <source>
        <dbReference type="SAM" id="Phobius"/>
    </source>
</evidence>
<sequence>MTTWLLEPVHPRHVLEALRIVPLIIVTILLAPAWSCWIFLPRSRQELLLDLTGKLITWTRATRDTPQRR</sequence>
<feature type="transmembrane region" description="Helical" evidence="1">
    <location>
        <begin position="20"/>
        <end position="40"/>
    </location>
</feature>
<protein>
    <submittedName>
        <fullName evidence="2">Uncharacterized protein</fullName>
    </submittedName>
</protein>
<keyword evidence="3" id="KW-1185">Reference proteome</keyword>
<organism evidence="2 3">
    <name type="scientific">Streptomyces lancefieldiae</name>
    <dbReference type="NCBI Taxonomy" id="3075520"/>
    <lineage>
        <taxon>Bacteria</taxon>
        <taxon>Bacillati</taxon>
        <taxon>Actinomycetota</taxon>
        <taxon>Actinomycetes</taxon>
        <taxon>Kitasatosporales</taxon>
        <taxon>Streptomycetaceae</taxon>
        <taxon>Streptomyces</taxon>
    </lineage>
</organism>
<dbReference type="Proteomes" id="UP001180724">
    <property type="component" value="Unassembled WGS sequence"/>
</dbReference>